<dbReference type="InterPro" id="IPR051332">
    <property type="entry name" value="Fosfomycin_Res_Enzymes"/>
</dbReference>
<feature type="domain" description="VOC" evidence="1">
    <location>
        <begin position="2"/>
        <end position="126"/>
    </location>
</feature>
<dbReference type="Pfam" id="PF00903">
    <property type="entry name" value="Glyoxalase"/>
    <property type="match status" value="1"/>
</dbReference>
<evidence type="ECO:0000313" key="3">
    <source>
        <dbReference type="EMBL" id="PGG88344.1"/>
    </source>
</evidence>
<dbReference type="EMBL" id="NUAJ01000023">
    <property type="protein sequence ID" value="PEN51437.1"/>
    <property type="molecule type" value="Genomic_DNA"/>
</dbReference>
<dbReference type="Proteomes" id="UP000224044">
    <property type="component" value="Unassembled WGS sequence"/>
</dbReference>
<dbReference type="Proteomes" id="UP000225320">
    <property type="component" value="Unassembled WGS sequence"/>
</dbReference>
<reference evidence="2 6" key="1">
    <citation type="submission" date="2017-09" db="EMBL/GenBank/DDBJ databases">
        <title>Large-scale bioinformatics analysis of Bacillus genomes uncovers conserved roles of natural products in bacterial physiology.</title>
        <authorList>
            <consortium name="Agbiome Team Llc"/>
            <person name="Bleich R.M."/>
            <person name="Kirk G.J."/>
            <person name="Santa Maria K.C."/>
            <person name="Allen S.E."/>
            <person name="Farag S."/>
            <person name="Shank E.A."/>
            <person name="Bowers A."/>
        </authorList>
    </citation>
    <scope>NUCLEOTIDE SEQUENCE [LARGE SCALE GENOMIC DNA]</scope>
    <source>
        <strain evidence="2 6">AFS027958</strain>
    </source>
</reference>
<dbReference type="AlphaFoldDB" id="A0A2B4X923"/>
<dbReference type="InterPro" id="IPR037523">
    <property type="entry name" value="VOC_core"/>
</dbReference>
<dbReference type="InterPro" id="IPR029068">
    <property type="entry name" value="Glyas_Bleomycin-R_OHBP_Dase"/>
</dbReference>
<dbReference type="EMBL" id="CP047044">
    <property type="protein sequence ID" value="QHA18480.1"/>
    <property type="molecule type" value="Genomic_DNA"/>
</dbReference>
<name>A0A2B4X923_9BACI</name>
<accession>A0A2B4X923</accession>
<evidence type="ECO:0000313" key="2">
    <source>
        <dbReference type="EMBL" id="PEN51437.1"/>
    </source>
</evidence>
<keyword evidence="4" id="KW-0560">Oxidoreductase</keyword>
<evidence type="ECO:0000313" key="7">
    <source>
        <dbReference type="Proteomes" id="UP000224044"/>
    </source>
</evidence>
<reference evidence="5 9" key="3">
    <citation type="submission" date="2019-12" db="EMBL/GenBank/DDBJ databases">
        <title>Bacillus toyonensis BV-17 genome.</title>
        <authorList>
            <person name="Chen J."/>
        </authorList>
    </citation>
    <scope>NUCLEOTIDE SEQUENCE [LARGE SCALE GENOMIC DNA]</scope>
    <source>
        <strain evidence="5 9">BV-17</strain>
    </source>
</reference>
<protein>
    <submittedName>
        <fullName evidence="4">Glyoxalase/bleomycin resistance/extradiol dioxygenase family protein</fullName>
    </submittedName>
</protein>
<dbReference type="Proteomes" id="UP000220934">
    <property type="component" value="Unassembled WGS sequence"/>
</dbReference>
<evidence type="ECO:0000313" key="5">
    <source>
        <dbReference type="EMBL" id="QHA18480.1"/>
    </source>
</evidence>
<reference evidence="7 8" key="2">
    <citation type="submission" date="2017-09" db="EMBL/GenBank/DDBJ databases">
        <title>Large-scale bioinformatics analysis of Bacillus genomes uncovers conserved roles of natural products in bacterial physiology.</title>
        <authorList>
            <consortium name="Agbiome Team Llc"/>
            <person name="Bleich R.M."/>
            <person name="Grubbs K.J."/>
            <person name="Santa Maria K.C."/>
            <person name="Allen S.E."/>
            <person name="Farag S."/>
            <person name="Shank E.A."/>
            <person name="Bowers A."/>
        </authorList>
    </citation>
    <scope>NUCLEOTIDE SEQUENCE [LARGE SCALE GENOMIC DNA]</scope>
    <source>
        <strain evidence="4 7">AFS042148</strain>
        <strain evidence="3 8">AFS094862</strain>
    </source>
</reference>
<evidence type="ECO:0000313" key="6">
    <source>
        <dbReference type="Proteomes" id="UP000220934"/>
    </source>
</evidence>
<dbReference type="RefSeq" id="WP_001217527.1">
    <property type="nucleotide sequence ID" value="NZ_CP036014.1"/>
</dbReference>
<dbReference type="Gene3D" id="3.10.180.10">
    <property type="entry name" value="2,3-Dihydroxybiphenyl 1,2-Dioxygenase, domain 1"/>
    <property type="match status" value="1"/>
</dbReference>
<proteinExistence type="predicted"/>
<dbReference type="EMBL" id="NUSY01000004">
    <property type="protein sequence ID" value="PHE16843.1"/>
    <property type="molecule type" value="Genomic_DNA"/>
</dbReference>
<keyword evidence="4" id="KW-0223">Dioxygenase</keyword>
<dbReference type="PANTHER" id="PTHR36113">
    <property type="entry name" value="LYASE, PUTATIVE-RELATED-RELATED"/>
    <property type="match status" value="1"/>
</dbReference>
<evidence type="ECO:0000313" key="9">
    <source>
        <dbReference type="Proteomes" id="UP000440820"/>
    </source>
</evidence>
<dbReference type="EMBL" id="NVOI01000079">
    <property type="protein sequence ID" value="PGG88344.1"/>
    <property type="molecule type" value="Genomic_DNA"/>
</dbReference>
<evidence type="ECO:0000313" key="4">
    <source>
        <dbReference type="EMBL" id="PHE16843.1"/>
    </source>
</evidence>
<evidence type="ECO:0000313" key="8">
    <source>
        <dbReference type="Proteomes" id="UP000225320"/>
    </source>
</evidence>
<dbReference type="SUPFAM" id="SSF54593">
    <property type="entry name" value="Glyoxalase/Bleomycin resistance protein/Dihydroxybiphenyl dioxygenase"/>
    <property type="match status" value="1"/>
</dbReference>
<keyword evidence="9" id="KW-1185">Reference proteome</keyword>
<evidence type="ECO:0000259" key="1">
    <source>
        <dbReference type="PROSITE" id="PS51819"/>
    </source>
</evidence>
<dbReference type="PROSITE" id="PS51819">
    <property type="entry name" value="VOC"/>
    <property type="match status" value="1"/>
</dbReference>
<dbReference type="InterPro" id="IPR004360">
    <property type="entry name" value="Glyas_Fos-R_dOase_dom"/>
</dbReference>
<sequence length="126" mass="14457">MRIEHVAIWVNDLEGMRDFYKQYFNGEANVLYHNPKKKFESYFITFEGGARLELMRQVGIDDVIKKQTVGYAHMAFSVGSKEKVDQLTDRLREAGYPLLNGPRTTGDGYYESVVSDPEGNQIEITI</sequence>
<organism evidence="4 7">
    <name type="scientific">Bacillus toyonensis</name>
    <dbReference type="NCBI Taxonomy" id="155322"/>
    <lineage>
        <taxon>Bacteria</taxon>
        <taxon>Bacillati</taxon>
        <taxon>Bacillota</taxon>
        <taxon>Bacilli</taxon>
        <taxon>Bacillales</taxon>
        <taxon>Bacillaceae</taxon>
        <taxon>Bacillus</taxon>
        <taxon>Bacillus cereus group</taxon>
    </lineage>
</organism>
<gene>
    <name evidence="2" type="ORF">CN596_20470</name>
    <name evidence="4" type="ORF">COF62_05860</name>
    <name evidence="3" type="ORF">CON73_20765</name>
    <name evidence="5" type="ORF">GPA05_16165</name>
</gene>
<dbReference type="GO" id="GO:0051213">
    <property type="term" value="F:dioxygenase activity"/>
    <property type="evidence" value="ECO:0007669"/>
    <property type="project" value="UniProtKB-KW"/>
</dbReference>
<dbReference type="PANTHER" id="PTHR36113:SF1">
    <property type="entry name" value="GLYOXALASE_BLEOMYCIN RESISTANCE PROTEIN_DIOXYGENASE"/>
    <property type="match status" value="1"/>
</dbReference>
<dbReference type="Proteomes" id="UP000440820">
    <property type="component" value="Chromosome"/>
</dbReference>